<evidence type="ECO:0000313" key="2">
    <source>
        <dbReference type="EMBL" id="EJW81280.1"/>
    </source>
</evidence>
<feature type="region of interest" description="Disordered" evidence="1">
    <location>
        <begin position="22"/>
        <end position="52"/>
    </location>
</feature>
<accession>J9B2V3</accession>
<dbReference type="EMBL" id="ADBV01003776">
    <property type="protein sequence ID" value="EJW81280.1"/>
    <property type="molecule type" value="Genomic_DNA"/>
</dbReference>
<feature type="compositionally biased region" description="Basic and acidic residues" evidence="1">
    <location>
        <begin position="42"/>
        <end position="52"/>
    </location>
</feature>
<organism evidence="2 3">
    <name type="scientific">Wuchereria bancrofti</name>
    <dbReference type="NCBI Taxonomy" id="6293"/>
    <lineage>
        <taxon>Eukaryota</taxon>
        <taxon>Metazoa</taxon>
        <taxon>Ecdysozoa</taxon>
        <taxon>Nematoda</taxon>
        <taxon>Chromadorea</taxon>
        <taxon>Rhabditida</taxon>
        <taxon>Spirurina</taxon>
        <taxon>Spiruromorpha</taxon>
        <taxon>Filarioidea</taxon>
        <taxon>Onchocercidae</taxon>
        <taxon>Wuchereria</taxon>
    </lineage>
</organism>
<feature type="non-terminal residue" evidence="2">
    <location>
        <position position="52"/>
    </location>
</feature>
<dbReference type="AlphaFoldDB" id="J9B2V3"/>
<evidence type="ECO:0000256" key="1">
    <source>
        <dbReference type="SAM" id="MobiDB-lite"/>
    </source>
</evidence>
<reference evidence="3" key="1">
    <citation type="submission" date="2012-08" db="EMBL/GenBank/DDBJ databases">
        <title>The Genome Sequence of Wuchereria bancrofti.</title>
        <authorList>
            <person name="Nutman T.B."/>
            <person name="Fink D.L."/>
            <person name="Russ C."/>
            <person name="Young S."/>
            <person name="Zeng Q."/>
            <person name="Koehrsen M."/>
            <person name="Alvarado L."/>
            <person name="Berlin A."/>
            <person name="Chapman S.B."/>
            <person name="Chen Z."/>
            <person name="Freedman E."/>
            <person name="Gellesch M."/>
            <person name="Goldberg J."/>
            <person name="Griggs A."/>
            <person name="Gujja S."/>
            <person name="Heilman E.R."/>
            <person name="Heiman D."/>
            <person name="Hepburn T."/>
            <person name="Howarth C."/>
            <person name="Jen D."/>
            <person name="Larson L."/>
            <person name="Lewis B."/>
            <person name="Mehta T."/>
            <person name="Park D."/>
            <person name="Pearson M."/>
            <person name="Roberts A."/>
            <person name="Saif S."/>
            <person name="Shea T."/>
            <person name="Shenoy N."/>
            <person name="Sisk P."/>
            <person name="Stolte C."/>
            <person name="Sykes S."/>
            <person name="Walk T."/>
            <person name="White J."/>
            <person name="Yandava C."/>
            <person name="Haas B."/>
            <person name="Henn M.R."/>
            <person name="Nusbaum C."/>
            <person name="Birren B."/>
        </authorList>
    </citation>
    <scope>NUCLEOTIDE SEQUENCE [LARGE SCALE GENOMIC DNA]</scope>
    <source>
        <strain evidence="3">NA</strain>
    </source>
</reference>
<proteinExistence type="predicted"/>
<evidence type="ECO:0000313" key="3">
    <source>
        <dbReference type="Proteomes" id="UP000004810"/>
    </source>
</evidence>
<dbReference type="Proteomes" id="UP000004810">
    <property type="component" value="Unassembled WGS sequence"/>
</dbReference>
<comment type="caution">
    <text evidence="2">The sequence shown here is derived from an EMBL/GenBank/DDBJ whole genome shotgun (WGS) entry which is preliminary data.</text>
</comment>
<name>J9B2V3_WUCBA</name>
<sequence length="52" mass="5983">MTFIGWLLKFGSEVRERMEGAGRIGNEKHSFTAPFQGIGQRENLKRTESVER</sequence>
<gene>
    <name evidence="2" type="ORF">WUBG_07811</name>
</gene>
<protein>
    <submittedName>
        <fullName evidence="2">Uncharacterized protein</fullName>
    </submittedName>
</protein>